<reference evidence="2" key="2">
    <citation type="submission" date="2020-09" db="EMBL/GenBank/DDBJ databases">
        <authorList>
            <person name="Sun Q."/>
            <person name="Ohkuma M."/>
        </authorList>
    </citation>
    <scope>NUCLEOTIDE SEQUENCE</scope>
    <source>
        <strain evidence="2">JCM 3086</strain>
    </source>
</reference>
<proteinExistence type="predicted"/>
<evidence type="ECO:0000313" key="3">
    <source>
        <dbReference type="Proteomes" id="UP000657574"/>
    </source>
</evidence>
<dbReference type="Pfam" id="PF05331">
    <property type="entry name" value="DUF742"/>
    <property type="match status" value="1"/>
</dbReference>
<dbReference type="Proteomes" id="UP000657574">
    <property type="component" value="Unassembled WGS sequence"/>
</dbReference>
<comment type="caution">
    <text evidence="2">The sequence shown here is derived from an EMBL/GenBank/DDBJ whole genome shotgun (WGS) entry which is preliminary data.</text>
</comment>
<evidence type="ECO:0000256" key="1">
    <source>
        <dbReference type="SAM" id="MobiDB-lite"/>
    </source>
</evidence>
<evidence type="ECO:0008006" key="4">
    <source>
        <dbReference type="Google" id="ProtNLM"/>
    </source>
</evidence>
<keyword evidence="3" id="KW-1185">Reference proteome</keyword>
<gene>
    <name evidence="2" type="ORF">GCM10010121_004530</name>
</gene>
<accession>A0A917K294</accession>
<dbReference type="InterPro" id="IPR007995">
    <property type="entry name" value="DUF742"/>
</dbReference>
<dbReference type="RefSeq" id="WP_189309234.1">
    <property type="nucleotide sequence ID" value="NZ_BMQA01000001.1"/>
</dbReference>
<evidence type="ECO:0000313" key="2">
    <source>
        <dbReference type="EMBL" id="GGI97336.1"/>
    </source>
</evidence>
<dbReference type="PANTHER" id="PTHR36221:SF1">
    <property type="entry name" value="DUF742 DOMAIN-CONTAINING PROTEIN"/>
    <property type="match status" value="1"/>
</dbReference>
<reference evidence="2" key="1">
    <citation type="journal article" date="2014" name="Int. J. Syst. Evol. Microbiol.">
        <title>Complete genome sequence of Corynebacterium casei LMG S-19264T (=DSM 44701T), isolated from a smear-ripened cheese.</title>
        <authorList>
            <consortium name="US DOE Joint Genome Institute (JGI-PGF)"/>
            <person name="Walter F."/>
            <person name="Albersmeier A."/>
            <person name="Kalinowski J."/>
            <person name="Ruckert C."/>
        </authorList>
    </citation>
    <scope>NUCLEOTIDE SEQUENCE</scope>
    <source>
        <strain evidence="2">JCM 3086</strain>
    </source>
</reference>
<sequence length="136" mass="14423">MSAPRRPTDPPPGSRLRSSRGDPQGLERYYVLTGGRSGPGGAASSLDVATLIVSRTAPVPGMQHEHEEILRRCRDPLSVAELGAHLGLPFNILAVLLADLLDAGRVEARDPIPAHDAGRGPDLALLQEVLSGLERL</sequence>
<name>A0A917K294_9ACTN</name>
<dbReference type="PANTHER" id="PTHR36221">
    <property type="entry name" value="DUF742 DOMAIN-CONTAINING PROTEIN"/>
    <property type="match status" value="1"/>
</dbReference>
<organism evidence="2 3">
    <name type="scientific">Streptomyces brasiliensis</name>
    <dbReference type="NCBI Taxonomy" id="1954"/>
    <lineage>
        <taxon>Bacteria</taxon>
        <taxon>Bacillati</taxon>
        <taxon>Actinomycetota</taxon>
        <taxon>Actinomycetes</taxon>
        <taxon>Kitasatosporales</taxon>
        <taxon>Streptomycetaceae</taxon>
        <taxon>Streptomyces</taxon>
    </lineage>
</organism>
<protein>
    <recommendedName>
        <fullName evidence="4">DUF742 domain-containing protein</fullName>
    </recommendedName>
</protein>
<feature type="region of interest" description="Disordered" evidence="1">
    <location>
        <begin position="1"/>
        <end position="24"/>
    </location>
</feature>
<dbReference type="EMBL" id="BMQA01000001">
    <property type="protein sequence ID" value="GGI97336.1"/>
    <property type="molecule type" value="Genomic_DNA"/>
</dbReference>
<dbReference type="AlphaFoldDB" id="A0A917K294"/>